<protein>
    <submittedName>
        <fullName evidence="9">4-hydroxybenzoate octaprenyltransferase</fullName>
        <ecNumber evidence="9">2.5.1.-</ecNumber>
    </submittedName>
</protein>
<evidence type="ECO:0000256" key="2">
    <source>
        <dbReference type="ARBA" id="ARBA00004141"/>
    </source>
</evidence>
<dbReference type="GO" id="GO:0016020">
    <property type="term" value="C:membrane"/>
    <property type="evidence" value="ECO:0007669"/>
    <property type="project" value="UniProtKB-SubCell"/>
</dbReference>
<dbReference type="EC" id="2.5.1.-" evidence="9"/>
<dbReference type="Gene3D" id="1.20.120.1780">
    <property type="entry name" value="UbiA prenyltransferase"/>
    <property type="match status" value="1"/>
</dbReference>
<gene>
    <name evidence="9" type="primary">ubiA_8</name>
    <name evidence="9" type="ORF">SDC9_98203</name>
</gene>
<evidence type="ECO:0000256" key="4">
    <source>
        <dbReference type="ARBA" id="ARBA00022679"/>
    </source>
</evidence>
<keyword evidence="5 8" id="KW-0812">Transmembrane</keyword>
<comment type="similarity">
    <text evidence="3">Belongs to the UbiA prenyltransferase family.</text>
</comment>
<organism evidence="9">
    <name type="scientific">bioreactor metagenome</name>
    <dbReference type="NCBI Taxonomy" id="1076179"/>
    <lineage>
        <taxon>unclassified sequences</taxon>
        <taxon>metagenomes</taxon>
        <taxon>ecological metagenomes</taxon>
    </lineage>
</organism>
<evidence type="ECO:0000256" key="8">
    <source>
        <dbReference type="SAM" id="Phobius"/>
    </source>
</evidence>
<evidence type="ECO:0000313" key="9">
    <source>
        <dbReference type="EMBL" id="MPM51454.1"/>
    </source>
</evidence>
<evidence type="ECO:0000256" key="1">
    <source>
        <dbReference type="ARBA" id="ARBA00001946"/>
    </source>
</evidence>
<evidence type="ECO:0000256" key="6">
    <source>
        <dbReference type="ARBA" id="ARBA00022989"/>
    </source>
</evidence>
<comment type="cofactor">
    <cofactor evidence="1">
        <name>Mg(2+)</name>
        <dbReference type="ChEBI" id="CHEBI:18420"/>
    </cofactor>
</comment>
<keyword evidence="6 8" id="KW-1133">Transmembrane helix</keyword>
<evidence type="ECO:0000256" key="5">
    <source>
        <dbReference type="ARBA" id="ARBA00022692"/>
    </source>
</evidence>
<dbReference type="AlphaFoldDB" id="A0A645APC0"/>
<feature type="transmembrane region" description="Helical" evidence="8">
    <location>
        <begin position="21"/>
        <end position="43"/>
    </location>
</feature>
<comment type="subcellular location">
    <subcellularLocation>
        <location evidence="2">Membrane</location>
        <topology evidence="2">Multi-pass membrane protein</topology>
    </subcellularLocation>
</comment>
<comment type="caution">
    <text evidence="9">The sequence shown here is derived from an EMBL/GenBank/DDBJ whole genome shotgun (WGS) entry which is preliminary data.</text>
</comment>
<name>A0A645APC0_9ZZZZ</name>
<accession>A0A645APC0</accession>
<dbReference type="FunFam" id="1.20.120.1780:FF:000001">
    <property type="entry name" value="4-hydroxybenzoate octaprenyltransferase"/>
    <property type="match status" value="1"/>
</dbReference>
<dbReference type="Pfam" id="PF01040">
    <property type="entry name" value="UbiA"/>
    <property type="match status" value="1"/>
</dbReference>
<sequence>MVDRDDDLKIGMKTSAITLGRFDVAGIMLFFALCWGLTVLAIAPYRLGWPFWLGMAVAAAQMAWHYTLIRHRTREGCFVAFSKSHYIGVAIFAGVALGFAMR</sequence>
<proteinExistence type="inferred from homology"/>
<reference evidence="9" key="1">
    <citation type="submission" date="2019-08" db="EMBL/GenBank/DDBJ databases">
        <authorList>
            <person name="Kucharzyk K."/>
            <person name="Murdoch R.W."/>
            <person name="Higgins S."/>
            <person name="Loffler F."/>
        </authorList>
    </citation>
    <scope>NUCLEOTIDE SEQUENCE</scope>
</reference>
<dbReference type="EMBL" id="VSSQ01013424">
    <property type="protein sequence ID" value="MPM51454.1"/>
    <property type="molecule type" value="Genomic_DNA"/>
</dbReference>
<feature type="transmembrane region" description="Helical" evidence="8">
    <location>
        <begin position="49"/>
        <end position="68"/>
    </location>
</feature>
<dbReference type="InterPro" id="IPR000537">
    <property type="entry name" value="UbiA_prenyltransferase"/>
</dbReference>
<keyword evidence="4 9" id="KW-0808">Transferase</keyword>
<dbReference type="GO" id="GO:0016765">
    <property type="term" value="F:transferase activity, transferring alkyl or aryl (other than methyl) groups"/>
    <property type="evidence" value="ECO:0007669"/>
    <property type="project" value="InterPro"/>
</dbReference>
<evidence type="ECO:0000256" key="3">
    <source>
        <dbReference type="ARBA" id="ARBA00005985"/>
    </source>
</evidence>
<keyword evidence="7 8" id="KW-0472">Membrane</keyword>
<evidence type="ECO:0000256" key="7">
    <source>
        <dbReference type="ARBA" id="ARBA00023136"/>
    </source>
</evidence>
<feature type="transmembrane region" description="Helical" evidence="8">
    <location>
        <begin position="80"/>
        <end position="101"/>
    </location>
</feature>